<sequence>MPTLPRLVPPRSPALAVPLPFPALPEDGAAKSGAQRLRTWEIPSTFHCSIIGTCLTTGELRQLLIRAGQEDARTATDHALHGRGVRLAGQRDQAARLLNKALDRRHENSIRRLPRQAGEETLRAIWRESFDRGDIAGPYWALMSHPASPPALVREIFGEVHMLSHLVGSASRLDIARLTLLERELEAEKDRSRRQQARLKAAAAERTGLQQRVGELEEWITRARASAIAAGRSTRAGERRRYAEEDAGAARADALAHRLAEAEERGHALQRELEQLQDLSHSILRENEALEAAVAAQLQAGRGVAPPSPAGPVLYVGGRRNLFDHLRAYAESRNVELLLHDGGMEDSTTMLPALVGQAATVLFPVDHISHTAVGLVKRLCRQQAKPYLPLRSAGLASFLAAISGAGGAYSQP</sequence>
<reference evidence="3 4" key="1">
    <citation type="submission" date="2020-08" db="EMBL/GenBank/DDBJ databases">
        <title>Genomic Encyclopedia of Type Strains, Phase IV (KMG-IV): sequencing the most valuable type-strain genomes for metagenomic binning, comparative biology and taxonomic classification.</title>
        <authorList>
            <person name="Goeker M."/>
        </authorList>
    </citation>
    <scope>NUCLEOTIDE SEQUENCE [LARGE SCALE GENOMIC DNA]</scope>
    <source>
        <strain evidence="3 4">DSM 21319</strain>
    </source>
</reference>
<keyword evidence="4" id="KW-1185">Reference proteome</keyword>
<feature type="coiled-coil region" evidence="2">
    <location>
        <begin position="175"/>
        <end position="205"/>
    </location>
</feature>
<dbReference type="AlphaFoldDB" id="A0A7W7YUA4"/>
<comment type="caution">
    <text evidence="3">The sequence shown here is derived from an EMBL/GenBank/DDBJ whole genome shotgun (WGS) entry which is preliminary data.</text>
</comment>
<dbReference type="InterPro" id="IPR016772">
    <property type="entry name" value="UCP020408"/>
</dbReference>
<gene>
    <name evidence="3" type="ORF">HNQ66_001814</name>
</gene>
<comment type="similarity">
    <text evidence="1">Belongs to the UPF0751 family.</text>
</comment>
<protein>
    <submittedName>
        <fullName evidence="3">Uncharacterized protein YlxW (UPF0749 family)</fullName>
    </submittedName>
</protein>
<organism evidence="3 4">
    <name type="scientific">Shinella fusca</name>
    <dbReference type="NCBI Taxonomy" id="544480"/>
    <lineage>
        <taxon>Bacteria</taxon>
        <taxon>Pseudomonadati</taxon>
        <taxon>Pseudomonadota</taxon>
        <taxon>Alphaproteobacteria</taxon>
        <taxon>Hyphomicrobiales</taxon>
        <taxon>Rhizobiaceae</taxon>
        <taxon>Shinella</taxon>
    </lineage>
</organism>
<evidence type="ECO:0000313" key="3">
    <source>
        <dbReference type="EMBL" id="MBB5042418.1"/>
    </source>
</evidence>
<proteinExistence type="inferred from homology"/>
<evidence type="ECO:0000256" key="1">
    <source>
        <dbReference type="ARBA" id="ARBA00007189"/>
    </source>
</evidence>
<dbReference type="Pfam" id="PF10087">
    <property type="entry name" value="DUF2325"/>
    <property type="match status" value="1"/>
</dbReference>
<feature type="coiled-coil region" evidence="2">
    <location>
        <begin position="252"/>
        <end position="293"/>
    </location>
</feature>
<evidence type="ECO:0000256" key="2">
    <source>
        <dbReference type="SAM" id="Coils"/>
    </source>
</evidence>
<dbReference type="Proteomes" id="UP000535406">
    <property type="component" value="Unassembled WGS sequence"/>
</dbReference>
<evidence type="ECO:0000313" key="4">
    <source>
        <dbReference type="Proteomes" id="UP000535406"/>
    </source>
</evidence>
<dbReference type="EMBL" id="JACHIK010000004">
    <property type="protein sequence ID" value="MBB5042418.1"/>
    <property type="molecule type" value="Genomic_DNA"/>
</dbReference>
<accession>A0A7W7YUA4</accession>
<dbReference type="RefSeq" id="WP_184143235.1">
    <property type="nucleotide sequence ID" value="NZ_JACHIK010000004.1"/>
</dbReference>
<keyword evidence="2" id="KW-0175">Coiled coil</keyword>
<name>A0A7W7YUA4_9HYPH</name>